<evidence type="ECO:0000313" key="12">
    <source>
        <dbReference type="Proteomes" id="UP000244810"/>
    </source>
</evidence>
<evidence type="ECO:0000256" key="6">
    <source>
        <dbReference type="ARBA" id="ARBA00022989"/>
    </source>
</evidence>
<evidence type="ECO:0000313" key="11">
    <source>
        <dbReference type="EMBL" id="PVE46595.1"/>
    </source>
</evidence>
<organism evidence="11 12">
    <name type="scientific">Pararhodobacter aggregans</name>
    <dbReference type="NCBI Taxonomy" id="404875"/>
    <lineage>
        <taxon>Bacteria</taxon>
        <taxon>Pseudomonadati</taxon>
        <taxon>Pseudomonadota</taxon>
        <taxon>Alphaproteobacteria</taxon>
        <taxon>Rhodobacterales</taxon>
        <taxon>Paracoccaceae</taxon>
        <taxon>Pararhodobacter</taxon>
    </lineage>
</organism>
<keyword evidence="3 9" id="KW-1003">Cell membrane</keyword>
<evidence type="ECO:0000256" key="2">
    <source>
        <dbReference type="ARBA" id="ARBA00010065"/>
    </source>
</evidence>
<dbReference type="InterPro" id="IPR045378">
    <property type="entry name" value="LNT_N"/>
</dbReference>
<comment type="subcellular location">
    <subcellularLocation>
        <location evidence="1 9">Cell membrane</location>
        <topology evidence="1 9">Multi-pass membrane protein</topology>
    </subcellularLocation>
</comment>
<dbReference type="PROSITE" id="PS50263">
    <property type="entry name" value="CN_HYDROLASE"/>
    <property type="match status" value="1"/>
</dbReference>
<dbReference type="HAMAP" id="MF_01148">
    <property type="entry name" value="Lnt"/>
    <property type="match status" value="1"/>
</dbReference>
<dbReference type="Proteomes" id="UP000244810">
    <property type="component" value="Unassembled WGS sequence"/>
</dbReference>
<dbReference type="PANTHER" id="PTHR38686:SF1">
    <property type="entry name" value="APOLIPOPROTEIN N-ACYLTRANSFERASE"/>
    <property type="match status" value="1"/>
</dbReference>
<comment type="similarity">
    <text evidence="2 9">Belongs to the CN hydrolase family. Apolipoprotein N-acyltransferase subfamily.</text>
</comment>
<keyword evidence="5 9" id="KW-0812">Transmembrane</keyword>
<comment type="caution">
    <text evidence="11">The sequence shown here is derived from an EMBL/GenBank/DDBJ whole genome shotgun (WGS) entry which is preliminary data.</text>
</comment>
<sequence>MPAERRWPVILQALAAGALAAPGQAPWGLWPLTILGLAWAFWLVARAPSARGAFGRALLAGLGHFLPVMAWIVDPFFVDPEVTGWMAPFALGLMAAGMALFWAFPAWLASLGTPRPTARVWRFALAFLAFEDLRGMLFTGFPWALSGHVWIGTPPDQLAALGGALLLSALTLSLAAALAVAALRWQGGRRGLAGLALGLGGLALAGAWGWGSLRLAQPLPEGPGIRLRLVQANVPQDQKWQRDLIGMFFERHLDLSTGEAPVDLVIWPETAAPFLLDNPGAGLEMAAEAAGAPLVMGIQRRERDAAGISRYFNSLAVIGQGGSVGAIYDKHHLVPFGEYIPLIGEWAREQGWGGLAQQLLDGYTPGPGPELMDLGGAGRALPLICYEAVFPRDLRGTERPDWLLQATNDAWFGNLIGPYQHLAQARLRAVETGLPLVRAANTGISAVTDARGRVLASLPLDVTGALDADLPGALPPTPYARWGDGPWHALLALGMLGLALAALRRRQSGKGPGQSG</sequence>
<feature type="transmembrane region" description="Helical" evidence="9">
    <location>
        <begin position="30"/>
        <end position="47"/>
    </location>
</feature>
<reference evidence="11 12" key="1">
    <citation type="journal article" date="2011" name="Syst. Appl. Microbiol.">
        <title>Defluviimonas denitrificans gen. nov., sp. nov., and Pararhodobacter aggregans gen. nov., sp. nov., non-phototrophic Rhodobacteraceae from the biofilter of a marine aquaculture.</title>
        <authorList>
            <person name="Foesel B.U."/>
            <person name="Drake H.L."/>
            <person name="Schramm A."/>
        </authorList>
    </citation>
    <scope>NUCLEOTIDE SEQUENCE [LARGE SCALE GENOMIC DNA]</scope>
    <source>
        <strain evidence="11 12">D1-19</strain>
    </source>
</reference>
<feature type="transmembrane region" description="Helical" evidence="9">
    <location>
        <begin position="120"/>
        <end position="145"/>
    </location>
</feature>
<dbReference type="NCBIfam" id="TIGR00546">
    <property type="entry name" value="lnt"/>
    <property type="match status" value="1"/>
</dbReference>
<dbReference type="InterPro" id="IPR004563">
    <property type="entry name" value="Apolipo_AcylTrfase"/>
</dbReference>
<name>A0A2T7UPE2_9RHOB</name>
<keyword evidence="7 9" id="KW-0472">Membrane</keyword>
<feature type="transmembrane region" description="Helical" evidence="9">
    <location>
        <begin position="157"/>
        <end position="180"/>
    </location>
</feature>
<evidence type="ECO:0000256" key="7">
    <source>
        <dbReference type="ARBA" id="ARBA00023136"/>
    </source>
</evidence>
<dbReference type="AlphaFoldDB" id="A0A2T7UPE2"/>
<dbReference type="UniPathway" id="UPA00666"/>
<accession>A0A2T7UPE2</accession>
<dbReference type="EC" id="2.3.1.269" evidence="9"/>
<dbReference type="SUPFAM" id="SSF56317">
    <property type="entry name" value="Carbon-nitrogen hydrolase"/>
    <property type="match status" value="1"/>
</dbReference>
<evidence type="ECO:0000256" key="9">
    <source>
        <dbReference type="HAMAP-Rule" id="MF_01148"/>
    </source>
</evidence>
<comment type="catalytic activity">
    <reaction evidence="9">
        <text>N-terminal S-1,2-diacyl-sn-glyceryl-L-cysteinyl-[lipoprotein] + a glycerophospholipid = N-acyl-S-1,2-diacyl-sn-glyceryl-L-cysteinyl-[lipoprotein] + a 2-acyl-sn-glycero-3-phospholipid + H(+)</text>
        <dbReference type="Rhea" id="RHEA:48228"/>
        <dbReference type="Rhea" id="RHEA-COMP:14681"/>
        <dbReference type="Rhea" id="RHEA-COMP:14684"/>
        <dbReference type="ChEBI" id="CHEBI:15378"/>
        <dbReference type="ChEBI" id="CHEBI:136912"/>
        <dbReference type="ChEBI" id="CHEBI:140656"/>
        <dbReference type="ChEBI" id="CHEBI:140657"/>
        <dbReference type="ChEBI" id="CHEBI:140660"/>
        <dbReference type="EC" id="2.3.1.269"/>
    </reaction>
</comment>
<comment type="function">
    <text evidence="9">Catalyzes the phospholipid dependent N-acylation of the N-terminal cysteine of apolipoprotein, the last step in lipoprotein maturation.</text>
</comment>
<dbReference type="GO" id="GO:0016410">
    <property type="term" value="F:N-acyltransferase activity"/>
    <property type="evidence" value="ECO:0007669"/>
    <property type="project" value="UniProtKB-UniRule"/>
</dbReference>
<keyword evidence="11" id="KW-0449">Lipoprotein</keyword>
<dbReference type="GO" id="GO:0005886">
    <property type="term" value="C:plasma membrane"/>
    <property type="evidence" value="ECO:0007669"/>
    <property type="project" value="UniProtKB-SubCell"/>
</dbReference>
<dbReference type="PANTHER" id="PTHR38686">
    <property type="entry name" value="APOLIPOPROTEIN N-ACYLTRANSFERASE"/>
    <property type="match status" value="1"/>
</dbReference>
<dbReference type="Pfam" id="PF20154">
    <property type="entry name" value="LNT_N"/>
    <property type="match status" value="1"/>
</dbReference>
<keyword evidence="6 9" id="KW-1133">Transmembrane helix</keyword>
<feature type="transmembrane region" description="Helical" evidence="9">
    <location>
        <begin position="54"/>
        <end position="73"/>
    </location>
</feature>
<gene>
    <name evidence="9 11" type="primary">lnt</name>
    <name evidence="11" type="ORF">DDE23_15725</name>
</gene>
<feature type="transmembrane region" description="Helical" evidence="9">
    <location>
        <begin position="192"/>
        <end position="211"/>
    </location>
</feature>
<dbReference type="OrthoDB" id="9804277at2"/>
<dbReference type="EMBL" id="QDDR01000008">
    <property type="protein sequence ID" value="PVE46595.1"/>
    <property type="molecule type" value="Genomic_DNA"/>
</dbReference>
<evidence type="ECO:0000256" key="1">
    <source>
        <dbReference type="ARBA" id="ARBA00004651"/>
    </source>
</evidence>
<evidence type="ECO:0000256" key="4">
    <source>
        <dbReference type="ARBA" id="ARBA00022679"/>
    </source>
</evidence>
<feature type="transmembrane region" description="Helical" evidence="9">
    <location>
        <begin position="85"/>
        <end position="108"/>
    </location>
</feature>
<keyword evidence="8 9" id="KW-0012">Acyltransferase</keyword>
<evidence type="ECO:0000256" key="8">
    <source>
        <dbReference type="ARBA" id="ARBA00023315"/>
    </source>
</evidence>
<comment type="pathway">
    <text evidence="9">Protein modification; lipoprotein biosynthesis (N-acyl transfer).</text>
</comment>
<evidence type="ECO:0000256" key="5">
    <source>
        <dbReference type="ARBA" id="ARBA00022692"/>
    </source>
</evidence>
<evidence type="ECO:0000256" key="3">
    <source>
        <dbReference type="ARBA" id="ARBA00022475"/>
    </source>
</evidence>
<proteinExistence type="inferred from homology"/>
<dbReference type="InterPro" id="IPR003010">
    <property type="entry name" value="C-N_Hydrolase"/>
</dbReference>
<feature type="domain" description="CN hydrolase" evidence="10">
    <location>
        <begin position="230"/>
        <end position="472"/>
    </location>
</feature>
<protein>
    <recommendedName>
        <fullName evidence="9">Apolipoprotein N-acyltransferase</fullName>
        <shortName evidence="9">ALP N-acyltransferase</shortName>
        <ecNumber evidence="9">2.3.1.269</ecNumber>
    </recommendedName>
</protein>
<evidence type="ECO:0000259" key="10">
    <source>
        <dbReference type="PROSITE" id="PS50263"/>
    </source>
</evidence>
<keyword evidence="4 9" id="KW-0808">Transferase</keyword>
<dbReference type="RefSeq" id="WP_107752782.1">
    <property type="nucleotide sequence ID" value="NZ_QBKF01000008.1"/>
</dbReference>
<dbReference type="CDD" id="cd07571">
    <property type="entry name" value="ALP_N-acyl_transferase"/>
    <property type="match status" value="1"/>
</dbReference>
<dbReference type="Pfam" id="PF00795">
    <property type="entry name" value="CN_hydrolase"/>
    <property type="match status" value="1"/>
</dbReference>
<dbReference type="Gene3D" id="3.60.110.10">
    <property type="entry name" value="Carbon-nitrogen hydrolase"/>
    <property type="match status" value="1"/>
</dbReference>
<keyword evidence="12" id="KW-1185">Reference proteome</keyword>
<dbReference type="GO" id="GO:0042158">
    <property type="term" value="P:lipoprotein biosynthetic process"/>
    <property type="evidence" value="ECO:0007669"/>
    <property type="project" value="UniProtKB-UniRule"/>
</dbReference>
<dbReference type="InterPro" id="IPR036526">
    <property type="entry name" value="C-N_Hydrolase_sf"/>
</dbReference>